<evidence type="ECO:0000256" key="1">
    <source>
        <dbReference type="ARBA" id="ARBA00022737"/>
    </source>
</evidence>
<feature type="chain" id="PRO_5039310601" evidence="2">
    <location>
        <begin position="21"/>
        <end position="308"/>
    </location>
</feature>
<evidence type="ECO:0000313" key="4">
    <source>
        <dbReference type="EMBL" id="RCX18260.1"/>
    </source>
</evidence>
<feature type="signal peptide" evidence="2">
    <location>
        <begin position="1"/>
        <end position="20"/>
    </location>
</feature>
<evidence type="ECO:0000313" key="5">
    <source>
        <dbReference type="Proteomes" id="UP000253034"/>
    </source>
</evidence>
<dbReference type="OrthoDB" id="174569at2"/>
<protein>
    <submittedName>
        <fullName evidence="4">S-layer family protein</fullName>
    </submittedName>
</protein>
<dbReference type="AlphaFoldDB" id="A0A369B9R3"/>
<dbReference type="Pfam" id="PF00395">
    <property type="entry name" value="SLH"/>
    <property type="match status" value="2"/>
</dbReference>
<dbReference type="Proteomes" id="UP000253034">
    <property type="component" value="Unassembled WGS sequence"/>
</dbReference>
<dbReference type="PROSITE" id="PS51272">
    <property type="entry name" value="SLH"/>
    <property type="match status" value="2"/>
</dbReference>
<organism evidence="4 5">
    <name type="scientific">Anaerobacterium chartisolvens</name>
    <dbReference type="NCBI Taxonomy" id="1297424"/>
    <lineage>
        <taxon>Bacteria</taxon>
        <taxon>Bacillati</taxon>
        <taxon>Bacillota</taxon>
        <taxon>Clostridia</taxon>
        <taxon>Eubacteriales</taxon>
        <taxon>Oscillospiraceae</taxon>
        <taxon>Anaerobacterium</taxon>
    </lineage>
</organism>
<comment type="caution">
    <text evidence="4">The sequence shown here is derived from an EMBL/GenBank/DDBJ whole genome shotgun (WGS) entry which is preliminary data.</text>
</comment>
<dbReference type="RefSeq" id="WP_114296813.1">
    <property type="nucleotide sequence ID" value="NZ_QPJT01000005.1"/>
</dbReference>
<reference evidence="4 5" key="1">
    <citation type="submission" date="2018-07" db="EMBL/GenBank/DDBJ databases">
        <title>Genomic Encyclopedia of Type Strains, Phase IV (KMG-IV): sequencing the most valuable type-strain genomes for metagenomic binning, comparative biology and taxonomic classification.</title>
        <authorList>
            <person name="Goeker M."/>
        </authorList>
    </citation>
    <scope>NUCLEOTIDE SEQUENCE [LARGE SCALE GENOMIC DNA]</scope>
    <source>
        <strain evidence="4 5">DSM 27016</strain>
    </source>
</reference>
<sequence>MRKMAGVLAAVMVWAALCGGAVCGAAVKFSDVPDKAWYADYVYKLSAKGIIGGYQSGRFGPEDDVKVAQFITMVVRSLGYDNLKYYSGYVDKAKNLRLVDEGEFPTKASLERAITREESARIIVRALKNEKYNVSLSVFEGMIGDYMSIDSSMRSYVLKVYYLGIMGGYKSGNFGPKDKSTRAQACKMIMCMLEPELREGPVAKDGETVKIKGYDVPIKSDIVISTGSEYNVDIFLSIDLSRSDDSQYEPLEKVLASKFGTEAINPIIDYIKTKKDRFTKLQNAFYIDGQKILVGSNGYIVDLVIYQR</sequence>
<evidence type="ECO:0000256" key="2">
    <source>
        <dbReference type="SAM" id="SignalP"/>
    </source>
</evidence>
<dbReference type="EMBL" id="QPJT01000005">
    <property type="protein sequence ID" value="RCX18260.1"/>
    <property type="molecule type" value="Genomic_DNA"/>
</dbReference>
<name>A0A369B9R3_9FIRM</name>
<proteinExistence type="predicted"/>
<gene>
    <name evidence="4" type="ORF">DFR58_10518</name>
</gene>
<keyword evidence="5" id="KW-1185">Reference proteome</keyword>
<keyword evidence="1" id="KW-0677">Repeat</keyword>
<evidence type="ECO:0000259" key="3">
    <source>
        <dbReference type="PROSITE" id="PS51272"/>
    </source>
</evidence>
<feature type="domain" description="SLH" evidence="3">
    <location>
        <begin position="25"/>
        <end position="88"/>
    </location>
</feature>
<accession>A0A369B9R3</accession>
<feature type="domain" description="SLH" evidence="3">
    <location>
        <begin position="140"/>
        <end position="203"/>
    </location>
</feature>
<dbReference type="InterPro" id="IPR001119">
    <property type="entry name" value="SLH_dom"/>
</dbReference>
<keyword evidence="2" id="KW-0732">Signal</keyword>